<evidence type="ECO:0000313" key="3">
    <source>
        <dbReference type="Proteomes" id="UP001235874"/>
    </source>
</evidence>
<accession>A0AAJ6HU41</accession>
<gene>
    <name evidence="2" type="ORF">Q3V37_24875</name>
</gene>
<feature type="domain" description="HTH marR-type" evidence="1">
    <location>
        <begin position="17"/>
        <end position="153"/>
    </location>
</feature>
<keyword evidence="3" id="KW-1185">Reference proteome</keyword>
<name>A0AAJ6HU41_9ACTN</name>
<dbReference type="Gene3D" id="1.10.10.10">
    <property type="entry name" value="Winged helix-like DNA-binding domain superfamily/Winged helix DNA-binding domain"/>
    <property type="match status" value="1"/>
</dbReference>
<dbReference type="SUPFAM" id="SSF46785">
    <property type="entry name" value="Winged helix' DNA-binding domain"/>
    <property type="match status" value="1"/>
</dbReference>
<evidence type="ECO:0000259" key="1">
    <source>
        <dbReference type="PROSITE" id="PS50995"/>
    </source>
</evidence>
<dbReference type="RefSeq" id="WP_306271817.1">
    <property type="nucleotide sequence ID" value="NZ_CP130472.1"/>
</dbReference>
<dbReference type="KEGG" id="mprn:Q3V37_24875"/>
<dbReference type="InterPro" id="IPR036390">
    <property type="entry name" value="WH_DNA-bd_sf"/>
</dbReference>
<sequence length="161" mass="18065">MTEATPERRRQLPTTEELRIWRNFVETTAALNSQLTSRLQVESTLSPGDYVVLLALSEAPDQQMRSSALASHVGWERSRLSHHLGRMERRGLISRRECPTVPRGSEVRLTPSGAEAFHRATVPHLRAVRDLFVDALTPDQLRAAGEIAAALRTHLDARPEE</sequence>
<dbReference type="SMART" id="SM00347">
    <property type="entry name" value="HTH_MARR"/>
    <property type="match status" value="1"/>
</dbReference>
<dbReference type="GO" id="GO:0006950">
    <property type="term" value="P:response to stress"/>
    <property type="evidence" value="ECO:0007669"/>
    <property type="project" value="TreeGrafter"/>
</dbReference>
<dbReference type="InterPro" id="IPR000835">
    <property type="entry name" value="HTH_MarR-typ"/>
</dbReference>
<proteinExistence type="predicted"/>
<dbReference type="Pfam" id="PF12802">
    <property type="entry name" value="MarR_2"/>
    <property type="match status" value="1"/>
</dbReference>
<dbReference type="PANTHER" id="PTHR33164:SF99">
    <property type="entry name" value="MARR FAMILY REGULATORY PROTEIN"/>
    <property type="match status" value="1"/>
</dbReference>
<dbReference type="GO" id="GO:0003700">
    <property type="term" value="F:DNA-binding transcription factor activity"/>
    <property type="evidence" value="ECO:0007669"/>
    <property type="project" value="InterPro"/>
</dbReference>
<dbReference type="PROSITE" id="PS50995">
    <property type="entry name" value="HTH_MARR_2"/>
    <property type="match status" value="1"/>
</dbReference>
<evidence type="ECO:0000313" key="2">
    <source>
        <dbReference type="EMBL" id="WLS44590.1"/>
    </source>
</evidence>
<dbReference type="InterPro" id="IPR039422">
    <property type="entry name" value="MarR/SlyA-like"/>
</dbReference>
<protein>
    <submittedName>
        <fullName evidence="2">MarR family transcriptional regulator</fullName>
    </submittedName>
</protein>
<organism evidence="2 3">
    <name type="scientific">Micromonospora profundi</name>
    <dbReference type="NCBI Taxonomy" id="1420889"/>
    <lineage>
        <taxon>Bacteria</taxon>
        <taxon>Bacillati</taxon>
        <taxon>Actinomycetota</taxon>
        <taxon>Actinomycetes</taxon>
        <taxon>Micromonosporales</taxon>
        <taxon>Micromonosporaceae</taxon>
        <taxon>Micromonospora</taxon>
    </lineage>
</organism>
<dbReference type="Proteomes" id="UP001235874">
    <property type="component" value="Chromosome"/>
</dbReference>
<reference evidence="2 3" key="1">
    <citation type="submission" date="2023-07" db="EMBL/GenBank/DDBJ databases">
        <title>Micromonospora profundi TRM 95458 converts glycerol to a new osmotic compound.</title>
        <authorList>
            <person name="Lu D."/>
        </authorList>
    </citation>
    <scope>NUCLEOTIDE SEQUENCE [LARGE SCALE GENOMIC DNA]</scope>
    <source>
        <strain evidence="2 3">TRM95458</strain>
    </source>
</reference>
<dbReference type="EMBL" id="CP130472">
    <property type="protein sequence ID" value="WLS44590.1"/>
    <property type="molecule type" value="Genomic_DNA"/>
</dbReference>
<dbReference type="AlphaFoldDB" id="A0AAJ6HU41"/>
<dbReference type="InterPro" id="IPR036388">
    <property type="entry name" value="WH-like_DNA-bd_sf"/>
</dbReference>
<dbReference type="PANTHER" id="PTHR33164">
    <property type="entry name" value="TRANSCRIPTIONAL REGULATOR, MARR FAMILY"/>
    <property type="match status" value="1"/>
</dbReference>